<sequence>MDLLLSVLDSSTFSDVIRSFLLAIVDSVCSIPECRSLLSHITDASTRGSYLSSDWRIDIDVAQRTSLNTDPEVSFVWKIRLANGEDHTIRVSPEMLSKMASEMERVNVALVWLVVRSYLVDRVSIQGWGVAVSAAPLLSRSHSLQSESTKSPLSSCIVLRYSVRGNIRRTARETTDCVLGSWSHGWDRCGMWDVLDGQSLTAESLAKASVIVAVEVLLLGTSLLNICVIFTTADLYDVIGCYLVFGNDETIQICGSVTNKMQMLDSLTFISAYQTRVPDHLKIGFTVQQVFVANMYSVPFSISRLNLHAPLFLLDCISWGYKPHKYMLSPENDVVWRGIDRLRLATCISESPVRQSGGYSQMKARLEDSQRMVIETDPNFVLTMFLLVAFVLSWLPLLCLKVFEYLMPPQPEADLSLVSLF</sequence>
<dbReference type="WBParaSite" id="Hba_12336">
    <property type="protein sequence ID" value="Hba_12336"/>
    <property type="gene ID" value="Hba_12336"/>
</dbReference>
<keyword evidence="1" id="KW-0812">Transmembrane</keyword>
<evidence type="ECO:0000313" key="3">
    <source>
        <dbReference type="WBParaSite" id="Hba_12336"/>
    </source>
</evidence>
<organism evidence="2 3">
    <name type="scientific">Heterorhabditis bacteriophora</name>
    <name type="common">Entomopathogenic nematode worm</name>
    <dbReference type="NCBI Taxonomy" id="37862"/>
    <lineage>
        <taxon>Eukaryota</taxon>
        <taxon>Metazoa</taxon>
        <taxon>Ecdysozoa</taxon>
        <taxon>Nematoda</taxon>
        <taxon>Chromadorea</taxon>
        <taxon>Rhabditida</taxon>
        <taxon>Rhabditina</taxon>
        <taxon>Rhabditomorpha</taxon>
        <taxon>Strongyloidea</taxon>
        <taxon>Heterorhabditidae</taxon>
        <taxon>Heterorhabditis</taxon>
    </lineage>
</organism>
<evidence type="ECO:0000256" key="1">
    <source>
        <dbReference type="SAM" id="Phobius"/>
    </source>
</evidence>
<keyword evidence="1" id="KW-1133">Transmembrane helix</keyword>
<keyword evidence="2" id="KW-1185">Reference proteome</keyword>
<dbReference type="Proteomes" id="UP000095283">
    <property type="component" value="Unplaced"/>
</dbReference>
<proteinExistence type="predicted"/>
<feature type="transmembrane region" description="Helical" evidence="1">
    <location>
        <begin position="380"/>
        <end position="400"/>
    </location>
</feature>
<accession>A0A1I7X4F4</accession>
<dbReference type="AlphaFoldDB" id="A0A1I7X4F4"/>
<reference evidence="3" key="1">
    <citation type="submission" date="2016-11" db="UniProtKB">
        <authorList>
            <consortium name="WormBaseParasite"/>
        </authorList>
    </citation>
    <scope>IDENTIFICATION</scope>
</reference>
<protein>
    <submittedName>
        <fullName evidence="3">Transmembrane protein</fullName>
    </submittedName>
</protein>
<evidence type="ECO:0000313" key="2">
    <source>
        <dbReference type="Proteomes" id="UP000095283"/>
    </source>
</evidence>
<keyword evidence="1" id="KW-0472">Membrane</keyword>
<name>A0A1I7X4F4_HETBA</name>